<feature type="transmembrane region" description="Helical" evidence="5">
    <location>
        <begin position="48"/>
        <end position="73"/>
    </location>
</feature>
<feature type="transmembrane region" description="Helical" evidence="5">
    <location>
        <begin position="191"/>
        <end position="211"/>
    </location>
</feature>
<evidence type="ECO:0000256" key="5">
    <source>
        <dbReference type="SAM" id="Phobius"/>
    </source>
</evidence>
<dbReference type="Pfam" id="PF00001">
    <property type="entry name" value="7tm_1"/>
    <property type="match status" value="1"/>
</dbReference>
<keyword evidence="7" id="KW-1185">Reference proteome</keyword>
<keyword evidence="3 5" id="KW-1133">Transmembrane helix</keyword>
<dbReference type="PROSITE" id="PS50262">
    <property type="entry name" value="G_PROTEIN_RECEP_F1_2"/>
    <property type="match status" value="1"/>
</dbReference>
<dbReference type="SUPFAM" id="SSF81321">
    <property type="entry name" value="Family A G protein-coupled receptor-like"/>
    <property type="match status" value="1"/>
</dbReference>
<reference evidence="8" key="2">
    <citation type="submission" date="2017-02" db="UniProtKB">
        <authorList>
            <consortium name="WormBaseParasite"/>
        </authorList>
    </citation>
    <scope>IDENTIFICATION</scope>
</reference>
<comment type="subcellular location">
    <subcellularLocation>
        <location evidence="1">Membrane</location>
    </subcellularLocation>
</comment>
<dbReference type="Gene3D" id="1.20.1070.10">
    <property type="entry name" value="Rhodopsin 7-helix transmembrane proteins"/>
    <property type="match status" value="1"/>
</dbReference>
<dbReference type="GO" id="GO:0016020">
    <property type="term" value="C:membrane"/>
    <property type="evidence" value="ECO:0007669"/>
    <property type="project" value="UniProtKB-SubCell"/>
</dbReference>
<feature type="transmembrane region" description="Helical" evidence="5">
    <location>
        <begin position="152"/>
        <end position="179"/>
    </location>
</feature>
<protein>
    <submittedName>
        <fullName evidence="8">G_PROTEIN_RECEP_F1_2 domain-containing protein</fullName>
    </submittedName>
</protein>
<organism evidence="7 8">
    <name type="scientific">Angiostrongylus cantonensis</name>
    <name type="common">Rat lungworm</name>
    <dbReference type="NCBI Taxonomy" id="6313"/>
    <lineage>
        <taxon>Eukaryota</taxon>
        <taxon>Metazoa</taxon>
        <taxon>Ecdysozoa</taxon>
        <taxon>Nematoda</taxon>
        <taxon>Chromadorea</taxon>
        <taxon>Rhabditida</taxon>
        <taxon>Rhabditina</taxon>
        <taxon>Rhabditomorpha</taxon>
        <taxon>Strongyloidea</taxon>
        <taxon>Metastrongylidae</taxon>
        <taxon>Angiostrongylus</taxon>
    </lineage>
</organism>
<accession>A0A0K0D1U2</accession>
<feature type="transmembrane region" description="Helical" evidence="5">
    <location>
        <begin position="12"/>
        <end position="36"/>
    </location>
</feature>
<evidence type="ECO:0000259" key="6">
    <source>
        <dbReference type="PROSITE" id="PS50262"/>
    </source>
</evidence>
<keyword evidence="2 5" id="KW-0812">Transmembrane</keyword>
<evidence type="ECO:0000256" key="2">
    <source>
        <dbReference type="ARBA" id="ARBA00022692"/>
    </source>
</evidence>
<dbReference type="InterPro" id="IPR053071">
    <property type="entry name" value="GPCR1-related_rcpt"/>
</dbReference>
<dbReference type="WBParaSite" id="ACAC_0000403701-mRNA-1">
    <property type="protein sequence ID" value="ACAC_0000403701-mRNA-1"/>
    <property type="gene ID" value="ACAC_0000403701"/>
</dbReference>
<dbReference type="InterPro" id="IPR000276">
    <property type="entry name" value="GPCR_Rhodpsn"/>
</dbReference>
<dbReference type="GO" id="GO:0004930">
    <property type="term" value="F:G protein-coupled receptor activity"/>
    <property type="evidence" value="ECO:0007669"/>
    <property type="project" value="InterPro"/>
</dbReference>
<evidence type="ECO:0000256" key="3">
    <source>
        <dbReference type="ARBA" id="ARBA00022989"/>
    </source>
</evidence>
<sequence>LLQSQPPWLARPLYGLAAPAIILVTLVTNSLVIVVLSNRNLRTPTNHILLSMAIAELMTGLSSCPWFLYYYTFGGLYEDQQHGLSDFWCRTHPYFAVYLPTIFHTTAIWLTVYLAIQRYIYVSAFISSSIKVFQQISGCLTSNRLMHATTRMLLVVIAIFLLIEIPVALIFIMHLLVVFYRLLDMSDYKTINNLLIVRFGLFCSTEYLRLLTKDQAIMRYKAVYSQLVLDIADFELLVLISLRIRVTKHFSFLPKKNDQSMRRTSTVSATTKIYGGETLRSCVLCEIIGPH</sequence>
<feature type="domain" description="G-protein coupled receptors family 1 profile" evidence="6">
    <location>
        <begin position="28"/>
        <end position="244"/>
    </location>
</feature>
<keyword evidence="4 5" id="KW-0472">Membrane</keyword>
<evidence type="ECO:0000313" key="7">
    <source>
        <dbReference type="Proteomes" id="UP000035642"/>
    </source>
</evidence>
<evidence type="ECO:0000256" key="4">
    <source>
        <dbReference type="ARBA" id="ARBA00023136"/>
    </source>
</evidence>
<dbReference type="Proteomes" id="UP000035642">
    <property type="component" value="Unassembled WGS sequence"/>
</dbReference>
<dbReference type="PRINTS" id="PR00237">
    <property type="entry name" value="GPCRRHODOPSN"/>
</dbReference>
<evidence type="ECO:0000256" key="1">
    <source>
        <dbReference type="ARBA" id="ARBA00004370"/>
    </source>
</evidence>
<dbReference type="STRING" id="6313.A0A0K0D1U2"/>
<dbReference type="PANTHER" id="PTHR47023">
    <property type="entry name" value="SEX PEPTIDE RECEPTOR"/>
    <property type="match status" value="1"/>
</dbReference>
<name>A0A0K0D1U2_ANGCA</name>
<dbReference type="PANTHER" id="PTHR47023:SF1">
    <property type="entry name" value="SEX PEPTIDE RECEPTOR"/>
    <property type="match status" value="1"/>
</dbReference>
<dbReference type="InterPro" id="IPR017452">
    <property type="entry name" value="GPCR_Rhodpsn_7TM"/>
</dbReference>
<dbReference type="AlphaFoldDB" id="A0A0K0D1U2"/>
<reference evidence="7" key="1">
    <citation type="submission" date="2012-09" db="EMBL/GenBank/DDBJ databases">
        <authorList>
            <person name="Martin A.A."/>
        </authorList>
    </citation>
    <scope>NUCLEOTIDE SEQUENCE</scope>
</reference>
<evidence type="ECO:0000313" key="8">
    <source>
        <dbReference type="WBParaSite" id="ACAC_0000403701-mRNA-1"/>
    </source>
</evidence>
<feature type="transmembrane region" description="Helical" evidence="5">
    <location>
        <begin position="93"/>
        <end position="116"/>
    </location>
</feature>
<proteinExistence type="predicted"/>